<dbReference type="EMBL" id="JANBQF010000260">
    <property type="protein sequence ID" value="KAJ2002915.1"/>
    <property type="molecule type" value="Genomic_DNA"/>
</dbReference>
<dbReference type="InterPro" id="IPR006806">
    <property type="entry name" value="NDUFA5"/>
</dbReference>
<dbReference type="PANTHER" id="PTHR12653">
    <property type="entry name" value="NADH-UBIQUINONE OXIDOREDUCTASE 13 KD-B SUBUNIT"/>
    <property type="match status" value="1"/>
</dbReference>
<sequence>MTVTTGIVGVPVNSAARPQLIETYKRALGELKVKIPEKAAYRQSVEATIAHRLKIVEENEDTTKIEELINSGQIEELIHQAEDEVRLIEKMAEWKAWEPLEEPIPPRQWEYFKKASLTE</sequence>
<evidence type="ECO:0000256" key="3">
    <source>
        <dbReference type="ARBA" id="ARBA00022448"/>
    </source>
</evidence>
<proteinExistence type="inferred from homology"/>
<accession>A0A9W8EJ89</accession>
<evidence type="ECO:0000256" key="2">
    <source>
        <dbReference type="ARBA" id="ARBA00010261"/>
    </source>
</evidence>
<keyword evidence="10" id="KW-1185">Reference proteome</keyword>
<dbReference type="GO" id="GO:0022904">
    <property type="term" value="P:respiratory electron transport chain"/>
    <property type="evidence" value="ECO:0007669"/>
    <property type="project" value="InterPro"/>
</dbReference>
<gene>
    <name evidence="9" type="ORF">H4R26_003353</name>
</gene>
<name>A0A9W8EJ89_9FUNG</name>
<keyword evidence="6" id="KW-0249">Electron transport</keyword>
<evidence type="ECO:0000256" key="8">
    <source>
        <dbReference type="ARBA" id="ARBA00023136"/>
    </source>
</evidence>
<evidence type="ECO:0000313" key="9">
    <source>
        <dbReference type="EMBL" id="KAJ2002915.1"/>
    </source>
</evidence>
<dbReference type="AlphaFoldDB" id="A0A9W8EJ89"/>
<evidence type="ECO:0000256" key="4">
    <source>
        <dbReference type="ARBA" id="ARBA00022660"/>
    </source>
</evidence>
<evidence type="ECO:0000256" key="1">
    <source>
        <dbReference type="ARBA" id="ARBA00004443"/>
    </source>
</evidence>
<reference evidence="9" key="1">
    <citation type="submission" date="2022-07" db="EMBL/GenBank/DDBJ databases">
        <title>Phylogenomic reconstructions and comparative analyses of Kickxellomycotina fungi.</title>
        <authorList>
            <person name="Reynolds N.K."/>
            <person name="Stajich J.E."/>
            <person name="Barry K."/>
            <person name="Grigoriev I.V."/>
            <person name="Crous P."/>
            <person name="Smith M.E."/>
        </authorList>
    </citation>
    <scope>NUCLEOTIDE SEQUENCE</scope>
    <source>
        <strain evidence="9">IMI 214461</strain>
    </source>
</reference>
<keyword evidence="8" id="KW-0472">Membrane</keyword>
<keyword evidence="5" id="KW-0999">Mitochondrion inner membrane</keyword>
<evidence type="ECO:0000256" key="7">
    <source>
        <dbReference type="ARBA" id="ARBA00023128"/>
    </source>
</evidence>
<comment type="similarity">
    <text evidence="2">Belongs to the complex I NDUFA5 subunit family.</text>
</comment>
<dbReference type="Proteomes" id="UP001150907">
    <property type="component" value="Unassembled WGS sequence"/>
</dbReference>
<dbReference type="GO" id="GO:0005743">
    <property type="term" value="C:mitochondrial inner membrane"/>
    <property type="evidence" value="ECO:0007669"/>
    <property type="project" value="UniProtKB-SubCell"/>
</dbReference>
<comment type="subcellular location">
    <subcellularLocation>
        <location evidence="1">Mitochondrion inner membrane</location>
        <topology evidence="1">Peripheral membrane protein</topology>
        <orientation evidence="1">Matrix side</orientation>
    </subcellularLocation>
</comment>
<evidence type="ECO:0000256" key="6">
    <source>
        <dbReference type="ARBA" id="ARBA00022982"/>
    </source>
</evidence>
<keyword evidence="3" id="KW-0813">Transport</keyword>
<comment type="caution">
    <text evidence="9">The sequence shown here is derived from an EMBL/GenBank/DDBJ whole genome shotgun (WGS) entry which is preliminary data.</text>
</comment>
<evidence type="ECO:0000313" key="10">
    <source>
        <dbReference type="Proteomes" id="UP001150907"/>
    </source>
</evidence>
<evidence type="ECO:0000256" key="5">
    <source>
        <dbReference type="ARBA" id="ARBA00022792"/>
    </source>
</evidence>
<keyword evidence="7" id="KW-0496">Mitochondrion</keyword>
<keyword evidence="4" id="KW-0679">Respiratory chain</keyword>
<organism evidence="9 10">
    <name type="scientific">Coemansia thaxteri</name>
    <dbReference type="NCBI Taxonomy" id="2663907"/>
    <lineage>
        <taxon>Eukaryota</taxon>
        <taxon>Fungi</taxon>
        <taxon>Fungi incertae sedis</taxon>
        <taxon>Zoopagomycota</taxon>
        <taxon>Kickxellomycotina</taxon>
        <taxon>Kickxellomycetes</taxon>
        <taxon>Kickxellales</taxon>
        <taxon>Kickxellaceae</taxon>
        <taxon>Coemansia</taxon>
    </lineage>
</organism>
<dbReference type="OrthoDB" id="286811at2759"/>
<protein>
    <submittedName>
        <fullName evidence="9">Uncharacterized protein</fullName>
    </submittedName>
</protein>
<dbReference type="PANTHER" id="PTHR12653:SF0">
    <property type="entry name" value="NADH DEHYDROGENASE [UBIQUINONE] 1 ALPHA SUBCOMPLEX SUBUNIT 5"/>
    <property type="match status" value="1"/>
</dbReference>
<dbReference type="Pfam" id="PF04716">
    <property type="entry name" value="ETC_C1_NDUFA5"/>
    <property type="match status" value="1"/>
</dbReference>